<evidence type="ECO:0000313" key="1">
    <source>
        <dbReference type="EMBL" id="MFC4867437.1"/>
    </source>
</evidence>
<accession>A0ABV9SND0</accession>
<comment type="caution">
    <text evidence="1">The sequence shown here is derived from an EMBL/GenBank/DDBJ whole genome shotgun (WGS) entry which is preliminary data.</text>
</comment>
<dbReference type="RefSeq" id="WP_344142325.1">
    <property type="nucleotide sequence ID" value="NZ_BAAAQI010000004.1"/>
</dbReference>
<keyword evidence="2" id="KW-1185">Reference proteome</keyword>
<protein>
    <submittedName>
        <fullName evidence="1">Uncharacterized protein</fullName>
    </submittedName>
</protein>
<sequence length="51" mass="5442">MFLEVNGASLITPVDEDRAERFVLGVTTGAMPDVSDIAVELRAFHRAGPIG</sequence>
<name>A0ABV9SND0_9ACTN</name>
<reference evidence="2" key="1">
    <citation type="journal article" date="2019" name="Int. J. Syst. Evol. Microbiol.">
        <title>The Global Catalogue of Microorganisms (GCM) 10K type strain sequencing project: providing services to taxonomists for standard genome sequencing and annotation.</title>
        <authorList>
            <consortium name="The Broad Institute Genomics Platform"/>
            <consortium name="The Broad Institute Genome Sequencing Center for Infectious Disease"/>
            <person name="Wu L."/>
            <person name="Ma J."/>
        </authorList>
    </citation>
    <scope>NUCLEOTIDE SEQUENCE [LARGE SCALE GENOMIC DNA]</scope>
    <source>
        <strain evidence="2">CGMCC 4.7304</strain>
    </source>
</reference>
<gene>
    <name evidence="1" type="ORF">ACFPCZ_12440</name>
</gene>
<dbReference type="EMBL" id="JBHSIY010000010">
    <property type="protein sequence ID" value="MFC4867437.1"/>
    <property type="molecule type" value="Genomic_DNA"/>
</dbReference>
<proteinExistence type="predicted"/>
<dbReference type="Proteomes" id="UP001595858">
    <property type="component" value="Unassembled WGS sequence"/>
</dbReference>
<evidence type="ECO:0000313" key="2">
    <source>
        <dbReference type="Proteomes" id="UP001595858"/>
    </source>
</evidence>
<organism evidence="1 2">
    <name type="scientific">Streptomonospora arabica</name>
    <dbReference type="NCBI Taxonomy" id="412417"/>
    <lineage>
        <taxon>Bacteria</taxon>
        <taxon>Bacillati</taxon>
        <taxon>Actinomycetota</taxon>
        <taxon>Actinomycetes</taxon>
        <taxon>Streptosporangiales</taxon>
        <taxon>Nocardiopsidaceae</taxon>
        <taxon>Streptomonospora</taxon>
    </lineage>
</organism>